<evidence type="ECO:0000313" key="4">
    <source>
        <dbReference type="Proteomes" id="UP001595799"/>
    </source>
</evidence>
<evidence type="ECO:0000256" key="1">
    <source>
        <dbReference type="ARBA" id="ARBA00008754"/>
    </source>
</evidence>
<dbReference type="InterPro" id="IPR004785">
    <property type="entry name" value="RpiB"/>
</dbReference>
<proteinExistence type="inferred from homology"/>
<dbReference type="PIRSF" id="PIRSF005384">
    <property type="entry name" value="RpiB_LacA_B"/>
    <property type="match status" value="1"/>
</dbReference>
<dbReference type="InterPro" id="IPR003500">
    <property type="entry name" value="RpiB_LacA_LacB"/>
</dbReference>
<evidence type="ECO:0000256" key="2">
    <source>
        <dbReference type="ARBA" id="ARBA00023235"/>
    </source>
</evidence>
<name>A0ABV8UQR2_9PROT</name>
<dbReference type="EMBL" id="JBHSCW010000009">
    <property type="protein sequence ID" value="MFC4352828.1"/>
    <property type="molecule type" value="Genomic_DNA"/>
</dbReference>
<dbReference type="Pfam" id="PF02502">
    <property type="entry name" value="LacAB_rpiB"/>
    <property type="match status" value="1"/>
</dbReference>
<dbReference type="PANTHER" id="PTHR30345:SF0">
    <property type="entry name" value="DNA DAMAGE-REPAIR_TOLERATION PROTEIN DRT102"/>
    <property type="match status" value="1"/>
</dbReference>
<dbReference type="InterPro" id="IPR036569">
    <property type="entry name" value="RpiB_LacA_LacB_sf"/>
</dbReference>
<dbReference type="Proteomes" id="UP001595799">
    <property type="component" value="Unassembled WGS sequence"/>
</dbReference>
<dbReference type="RefSeq" id="WP_382423207.1">
    <property type="nucleotide sequence ID" value="NZ_JBHSCW010000009.1"/>
</dbReference>
<organism evidence="3 4">
    <name type="scientific">Fodinicurvata halophila</name>
    <dbReference type="NCBI Taxonomy" id="1419723"/>
    <lineage>
        <taxon>Bacteria</taxon>
        <taxon>Pseudomonadati</taxon>
        <taxon>Pseudomonadota</taxon>
        <taxon>Alphaproteobacteria</taxon>
        <taxon>Rhodospirillales</taxon>
        <taxon>Rhodovibrionaceae</taxon>
        <taxon>Fodinicurvata</taxon>
    </lineage>
</organism>
<protein>
    <submittedName>
        <fullName evidence="3">Ribose 5-phosphate isomerase B</fullName>
        <ecNumber evidence="3">5.3.1.6</ecNumber>
    </submittedName>
</protein>
<dbReference type="NCBIfam" id="NF004051">
    <property type="entry name" value="PRK05571.1"/>
    <property type="match status" value="1"/>
</dbReference>
<dbReference type="Gene3D" id="3.40.1400.10">
    <property type="entry name" value="Sugar-phosphate isomerase, RpiB/LacA/LacB"/>
    <property type="match status" value="1"/>
</dbReference>
<dbReference type="GO" id="GO:0004751">
    <property type="term" value="F:ribose-5-phosphate isomerase activity"/>
    <property type="evidence" value="ECO:0007669"/>
    <property type="project" value="UniProtKB-EC"/>
</dbReference>
<keyword evidence="2 3" id="KW-0413">Isomerase</keyword>
<dbReference type="NCBIfam" id="TIGR00689">
    <property type="entry name" value="rpiB_lacA_lacB"/>
    <property type="match status" value="1"/>
</dbReference>
<sequence>MSRETIALASDHAGYGLKSLLADEIRTLGYDILDLGTDSTDSVDYPDFGSAMGEAVTDGRVTRGVVVCGTGIGISIAANRNPRVRAALCCDETAARLARQHNDANVLALGARLVGEEVAKACLKVFLETDFEGGRHQRRVDKLGRN</sequence>
<comment type="caution">
    <text evidence="3">The sequence shown here is derived from an EMBL/GenBank/DDBJ whole genome shotgun (WGS) entry which is preliminary data.</text>
</comment>
<keyword evidence="4" id="KW-1185">Reference proteome</keyword>
<evidence type="ECO:0000313" key="3">
    <source>
        <dbReference type="EMBL" id="MFC4352828.1"/>
    </source>
</evidence>
<comment type="similarity">
    <text evidence="1">Belongs to the LacAB/RpiB family.</text>
</comment>
<reference evidence="4" key="1">
    <citation type="journal article" date="2019" name="Int. J. Syst. Evol. Microbiol.">
        <title>The Global Catalogue of Microorganisms (GCM) 10K type strain sequencing project: providing services to taxonomists for standard genome sequencing and annotation.</title>
        <authorList>
            <consortium name="The Broad Institute Genomics Platform"/>
            <consortium name="The Broad Institute Genome Sequencing Center for Infectious Disease"/>
            <person name="Wu L."/>
            <person name="Ma J."/>
        </authorList>
    </citation>
    <scope>NUCLEOTIDE SEQUENCE [LARGE SCALE GENOMIC DNA]</scope>
    <source>
        <strain evidence="4">CECT 8472</strain>
    </source>
</reference>
<dbReference type="EC" id="5.3.1.6" evidence="3"/>
<gene>
    <name evidence="3" type="primary">rpiB</name>
    <name evidence="3" type="ORF">ACFOW6_14850</name>
</gene>
<dbReference type="PANTHER" id="PTHR30345">
    <property type="entry name" value="RIBOSE-5-PHOSPHATE ISOMERASE B"/>
    <property type="match status" value="1"/>
</dbReference>
<dbReference type="SUPFAM" id="SSF89623">
    <property type="entry name" value="Ribose/Galactose isomerase RpiB/AlsB"/>
    <property type="match status" value="1"/>
</dbReference>
<accession>A0ABV8UQR2</accession>
<dbReference type="NCBIfam" id="TIGR01120">
    <property type="entry name" value="rpiB"/>
    <property type="match status" value="1"/>
</dbReference>